<dbReference type="Gene3D" id="2.60.40.10">
    <property type="entry name" value="Immunoglobulins"/>
    <property type="match status" value="3"/>
</dbReference>
<evidence type="ECO:0000256" key="2">
    <source>
        <dbReference type="SAM" id="SignalP"/>
    </source>
</evidence>
<evidence type="ECO:0000313" key="3">
    <source>
        <dbReference type="EMBL" id="EDP43875.1"/>
    </source>
</evidence>
<feature type="compositionally biased region" description="Polar residues" evidence="1">
    <location>
        <begin position="957"/>
        <end position="976"/>
    </location>
</feature>
<comment type="caution">
    <text evidence="3">The sequence shown here is derived from an EMBL/GenBank/DDBJ whole genome shotgun (WGS) entry which is preliminary data.</text>
</comment>
<accession>A8Q0V7</accession>
<feature type="region of interest" description="Disordered" evidence="1">
    <location>
        <begin position="1122"/>
        <end position="1156"/>
    </location>
</feature>
<protein>
    <recommendedName>
        <fullName evidence="5">Dystroglycan-type cadherin-like domain-containing protein</fullName>
    </recommendedName>
</protein>
<feature type="compositionally biased region" description="Polar residues" evidence="1">
    <location>
        <begin position="540"/>
        <end position="562"/>
    </location>
</feature>
<gene>
    <name evidence="3" type="ORF">MGL_2088</name>
</gene>
<feature type="region of interest" description="Disordered" evidence="1">
    <location>
        <begin position="518"/>
        <end position="583"/>
    </location>
</feature>
<feature type="compositionally biased region" description="Polar residues" evidence="1">
    <location>
        <begin position="733"/>
        <end position="747"/>
    </location>
</feature>
<dbReference type="Pfam" id="PF05345">
    <property type="entry name" value="He_PIG"/>
    <property type="match status" value="1"/>
</dbReference>
<feature type="region of interest" description="Disordered" evidence="1">
    <location>
        <begin position="833"/>
        <end position="871"/>
    </location>
</feature>
<keyword evidence="4" id="KW-1185">Reference proteome</keyword>
<feature type="region of interest" description="Disordered" evidence="1">
    <location>
        <begin position="709"/>
        <end position="793"/>
    </location>
</feature>
<dbReference type="GO" id="GO:0005509">
    <property type="term" value="F:calcium ion binding"/>
    <property type="evidence" value="ECO:0007669"/>
    <property type="project" value="InterPro"/>
</dbReference>
<name>A8Q0V7_MALGO</name>
<dbReference type="Proteomes" id="UP000008837">
    <property type="component" value="Unassembled WGS sequence"/>
</dbReference>
<dbReference type="KEGG" id="mgl:MGL_2088"/>
<evidence type="ECO:0000313" key="4">
    <source>
        <dbReference type="Proteomes" id="UP000008837"/>
    </source>
</evidence>
<dbReference type="OrthoDB" id="414243at2759"/>
<dbReference type="STRING" id="425265.A8Q0V7"/>
<dbReference type="RefSeq" id="XP_001731089.1">
    <property type="nucleotide sequence ID" value="XM_001731037.1"/>
</dbReference>
<dbReference type="VEuPathDB" id="FungiDB:MGL_2088"/>
<evidence type="ECO:0000256" key="1">
    <source>
        <dbReference type="SAM" id="MobiDB-lite"/>
    </source>
</evidence>
<dbReference type="GeneID" id="5855396"/>
<dbReference type="InParanoid" id="A8Q0V7"/>
<dbReference type="InterPro" id="IPR015919">
    <property type="entry name" value="Cadherin-like_sf"/>
</dbReference>
<dbReference type="OMA" id="HMPLGWS"/>
<feature type="chain" id="PRO_5002727944" description="Dystroglycan-type cadherin-like domain-containing protein" evidence="2">
    <location>
        <begin position="32"/>
        <end position="1311"/>
    </location>
</feature>
<feature type="region of interest" description="Disordered" evidence="1">
    <location>
        <begin position="598"/>
        <end position="668"/>
    </location>
</feature>
<feature type="signal peptide" evidence="2">
    <location>
        <begin position="1"/>
        <end position="31"/>
    </location>
</feature>
<feature type="compositionally biased region" description="Polar residues" evidence="1">
    <location>
        <begin position="889"/>
        <end position="914"/>
    </location>
</feature>
<evidence type="ECO:0008006" key="5">
    <source>
        <dbReference type="Google" id="ProtNLM"/>
    </source>
</evidence>
<feature type="region of interest" description="Disordered" evidence="1">
    <location>
        <begin position="886"/>
        <end position="928"/>
    </location>
</feature>
<sequence>MKHRVPPWRSKVLTISLVLCFSWTHLVQVLADVKVGLELAEQLPPLAHKDYSYNWQFSPETFTVDSDAPLSYSIEGLPAWAHFHASELRITGQASKKGKQDEINNVKVIAEDGNSQATSSFQLVTISAPPPKLNISVQDQLPKAASMGEGNMLADKVLHMPLGWSFSIGFLGGTFVLPENDRVYYSSRLVGGRPLPSWLNFNPDDITYSGIAPTSAGKRGTSYDIELIGSNRPNTGGPSSAFTLLLGEGFVTLNNSAAALPVGNVTEGDTLEYHISQDLFLLDGFSQSPNEFTFKLDSDAPDWIHYDAASQNLTGKVPFDGNNTQLHHDTFKLHVSHPNAFDTVMNVTLDIFPSPFKRPMLPNVTVQTGRDFRVSLEDYLRDANVNMNVSFDSMMRRRSMRYRDSRPTHRWVRRNAPSWVHYDDETHSLVGQAPDSEQRVTVHMSADNPVPNSPIPPASQSFQLLVHNSTRVNHTEPIHPHSGLTSGEKGAIAGSILGAALLALVAFASWWAWKRGKNGSDAMDPSVDATSESLKEGITSGPSSIRNANYTDLGPGTSSDLADTSEIRDSLHPSSPASTAGAAAAGGTATATATAAAASGKNKATDKSTGDLSLGTQSATRVSPTDEPYVTPPGSAGNSTRSDRNYEQQHPRQHEFFPGVTQDLPYNEPEWQRDDDQIIITPFLAQSSWQPPLFTQMWGSKPYETGFKAYTKGPDRAESRTKTMASSPEVPESSHTGKSPKNFNNGDHVSDDTSLPAGVSDRHRRSARVPAQITYRPSSPEPDTTGSEKNDLTTKNHMGFMAENTNSLSDQPNEIKSSESNLPQRASFLADFEPRGQKDGSKPSHPEEEPSLSQKNTPRHIPASISKQSQESWEENLWYEMPPAPKRMSQMQQRRISSPVTLPSATALDTQPSRSKPVVDKPPRLETPLRNRLSPIQMDLAAASTRSQAATTIKPVETSSRHTSSNLSPPIDQSSFEGVPQLAPIASSVVRSPIMPDLDDPPQVVLPLENNKRSPLDAFVAPATQPMDIEKTRHVASYTPKLESGPLDRRSQSLNAEQLDSAGVFDDADEYVLDPFADEQYPDGTVLYQEQQAASNDDHTTDVTSSGHLNDYLTTEGGMYSIIEHDDGSDQSQPDARNNATAAPTQPPRSGTMASIQMAQTRSVTFTPAKPPRLQLASCRPGQFIALPLMTSDASVPQNLAEAIQKASSPARYIPQLFAPSRPDLHGTWPEWLAWLAWNDDAQELAGTVPEQWPEKQRLPIQLPIHIQLSNGRQILQESGVPRHELPESSVPLLAARILLTILPAASPSST</sequence>
<feature type="region of interest" description="Disordered" evidence="1">
    <location>
        <begin position="945"/>
        <end position="978"/>
    </location>
</feature>
<reference evidence="3 4" key="1">
    <citation type="journal article" date="2007" name="Proc. Natl. Acad. Sci. U.S.A.">
        <title>Dandruff-associated Malassezia genomes reveal convergent and divergent virulence traits shared with plant and human fungal pathogens.</title>
        <authorList>
            <person name="Xu J."/>
            <person name="Saunders C.W."/>
            <person name="Hu P."/>
            <person name="Grant R.A."/>
            <person name="Boekhout T."/>
            <person name="Kuramae E.E."/>
            <person name="Kronstad J.W."/>
            <person name="Deangelis Y.M."/>
            <person name="Reeder N.L."/>
            <person name="Johnstone K.R."/>
            <person name="Leland M."/>
            <person name="Fieno A.M."/>
            <person name="Begley W.M."/>
            <person name="Sun Y."/>
            <person name="Lacey M.P."/>
            <person name="Chaudhary T."/>
            <person name="Keough T."/>
            <person name="Chu L."/>
            <person name="Sears R."/>
            <person name="Yuan B."/>
            <person name="Dawson T.L.Jr."/>
        </authorList>
    </citation>
    <scope>NUCLEOTIDE SEQUENCE [LARGE SCALE GENOMIC DNA]</scope>
    <source>
        <strain evidence="4">ATCC MYA-4612 / CBS 7966</strain>
    </source>
</reference>
<organism evidence="3 4">
    <name type="scientific">Malassezia globosa (strain ATCC MYA-4612 / CBS 7966)</name>
    <name type="common">Dandruff-associated fungus</name>
    <dbReference type="NCBI Taxonomy" id="425265"/>
    <lineage>
        <taxon>Eukaryota</taxon>
        <taxon>Fungi</taxon>
        <taxon>Dikarya</taxon>
        <taxon>Basidiomycota</taxon>
        <taxon>Ustilaginomycotina</taxon>
        <taxon>Malasseziomycetes</taxon>
        <taxon>Malasseziales</taxon>
        <taxon>Malasseziaceae</taxon>
        <taxon>Malassezia</taxon>
    </lineage>
</organism>
<feature type="compositionally biased region" description="Basic and acidic residues" evidence="1">
    <location>
        <begin position="833"/>
        <end position="848"/>
    </location>
</feature>
<keyword evidence="2" id="KW-0732">Signal</keyword>
<dbReference type="SUPFAM" id="SSF49313">
    <property type="entry name" value="Cadherin-like"/>
    <property type="match status" value="3"/>
</dbReference>
<feature type="compositionally biased region" description="Basic and acidic residues" evidence="1">
    <location>
        <begin position="917"/>
        <end position="928"/>
    </location>
</feature>
<dbReference type="EMBL" id="AAYY01000006">
    <property type="protein sequence ID" value="EDP43875.1"/>
    <property type="molecule type" value="Genomic_DNA"/>
</dbReference>
<feature type="compositionally biased region" description="Polar residues" evidence="1">
    <location>
        <begin position="610"/>
        <end position="623"/>
    </location>
</feature>
<feature type="compositionally biased region" description="Polar residues" evidence="1">
    <location>
        <begin position="1130"/>
        <end position="1156"/>
    </location>
</feature>
<dbReference type="GO" id="GO:0016020">
    <property type="term" value="C:membrane"/>
    <property type="evidence" value="ECO:0007669"/>
    <property type="project" value="InterPro"/>
</dbReference>
<feature type="compositionally biased region" description="Basic and acidic residues" evidence="1">
    <location>
        <begin position="641"/>
        <end position="655"/>
    </location>
</feature>
<feature type="compositionally biased region" description="Polar residues" evidence="1">
    <location>
        <begin position="775"/>
        <end position="785"/>
    </location>
</feature>
<dbReference type="InterPro" id="IPR013783">
    <property type="entry name" value="Ig-like_fold"/>
</dbReference>
<proteinExistence type="predicted"/>